<proteinExistence type="predicted"/>
<dbReference type="Proteomes" id="UP000824141">
    <property type="component" value="Unassembled WGS sequence"/>
</dbReference>
<dbReference type="EMBL" id="DVJM01000132">
    <property type="protein sequence ID" value="HIS79023.1"/>
    <property type="molecule type" value="Genomic_DNA"/>
</dbReference>
<dbReference type="AlphaFoldDB" id="A0A9D1FSZ6"/>
<protein>
    <recommendedName>
        <fullName evidence="3">Uroporphyrinogen decarboxylase (URO-D) domain-containing protein</fullName>
    </recommendedName>
</protein>
<evidence type="ECO:0000313" key="1">
    <source>
        <dbReference type="EMBL" id="HIS79023.1"/>
    </source>
</evidence>
<reference evidence="1" key="1">
    <citation type="submission" date="2020-10" db="EMBL/GenBank/DDBJ databases">
        <authorList>
            <person name="Gilroy R."/>
        </authorList>
    </citation>
    <scope>NUCLEOTIDE SEQUENCE</scope>
    <source>
        <strain evidence="1">6086</strain>
    </source>
</reference>
<organism evidence="1 2">
    <name type="scientific">Candidatus Caccousia stercoris</name>
    <dbReference type="NCBI Taxonomy" id="2840723"/>
    <lineage>
        <taxon>Bacteria</taxon>
        <taxon>Bacillati</taxon>
        <taxon>Bacillota</taxon>
        <taxon>Clostridia</taxon>
        <taxon>Eubacteriales</taxon>
        <taxon>Oscillospiraceae</taxon>
        <taxon>Oscillospiraceae incertae sedis</taxon>
        <taxon>Candidatus Caccousia</taxon>
    </lineage>
</organism>
<evidence type="ECO:0000313" key="2">
    <source>
        <dbReference type="Proteomes" id="UP000824141"/>
    </source>
</evidence>
<name>A0A9D1FSZ6_9FIRM</name>
<accession>A0A9D1FSZ6</accession>
<dbReference type="InterPro" id="IPR038071">
    <property type="entry name" value="UROD/MetE-like_sf"/>
</dbReference>
<comment type="caution">
    <text evidence="1">The sequence shown here is derived from an EMBL/GenBank/DDBJ whole genome shotgun (WGS) entry which is preliminary data.</text>
</comment>
<sequence length="409" mass="46597">NAKEANVLRDLAQQYMEFAVRPQQRELEKLWIAHNTGSGVRPMVLVDQIPWHEMNADGSLTTVITAPYWKEVETSLRQTLYKMRFIPSDLVLPPYILLPRILKDPFFRTFGLKVQEHTAQTDIHNSVISHSYIKQFEAMEDLEKLNPSDLCADTAQEQEIWEEAQRIFEGIAPIRWQGVMMHSGLWDTISEWQGVEECCYMLLDEPEPLHALLGRMTDIMLKWIDQGNAQGLFDTASGICHCSHTLVKPFSETPDPLPGTSANSWTFGMAQLFIAVSPDVTKEFELPYASRIFERFGNVYYGCCEKLDDRLDLVASLPHVRKVSCSPWSDPKHFAASLPEQLVMSFKANPALIGAGDMDAVRENLQGAINAARRENRRLEIILKDISTVQYHPERLTEFGKTALEMVQN</sequence>
<gene>
    <name evidence="1" type="ORF">IAD03_06605</name>
</gene>
<dbReference type="Gene3D" id="3.20.20.210">
    <property type="match status" value="1"/>
</dbReference>
<evidence type="ECO:0008006" key="3">
    <source>
        <dbReference type="Google" id="ProtNLM"/>
    </source>
</evidence>
<feature type="non-terminal residue" evidence="1">
    <location>
        <position position="1"/>
    </location>
</feature>
<reference evidence="1" key="2">
    <citation type="journal article" date="2021" name="PeerJ">
        <title>Extensive microbial diversity within the chicken gut microbiome revealed by metagenomics and culture.</title>
        <authorList>
            <person name="Gilroy R."/>
            <person name="Ravi A."/>
            <person name="Getino M."/>
            <person name="Pursley I."/>
            <person name="Horton D.L."/>
            <person name="Alikhan N.F."/>
            <person name="Baker D."/>
            <person name="Gharbi K."/>
            <person name="Hall N."/>
            <person name="Watson M."/>
            <person name="Adriaenssens E.M."/>
            <person name="Foster-Nyarko E."/>
            <person name="Jarju S."/>
            <person name="Secka A."/>
            <person name="Antonio M."/>
            <person name="Oren A."/>
            <person name="Chaudhuri R.R."/>
            <person name="La Ragione R."/>
            <person name="Hildebrand F."/>
            <person name="Pallen M.J."/>
        </authorList>
    </citation>
    <scope>NUCLEOTIDE SEQUENCE</scope>
    <source>
        <strain evidence="1">6086</strain>
    </source>
</reference>